<evidence type="ECO:0000313" key="4">
    <source>
        <dbReference type="Proteomes" id="UP001642260"/>
    </source>
</evidence>
<dbReference type="AlphaFoldDB" id="A0ABC8JF19"/>
<dbReference type="Proteomes" id="UP001642260">
    <property type="component" value="Unassembled WGS sequence"/>
</dbReference>
<comment type="similarity">
    <text evidence="1">Belongs to the MLP family.</text>
</comment>
<dbReference type="Pfam" id="PF00407">
    <property type="entry name" value="Bet_v_1"/>
    <property type="match status" value="1"/>
</dbReference>
<gene>
    <name evidence="3" type="ORF">ERUC_LOCUS9711</name>
</gene>
<dbReference type="EMBL" id="CAKOAT010097489">
    <property type="protein sequence ID" value="CAH8322762.1"/>
    <property type="molecule type" value="Genomic_DNA"/>
</dbReference>
<comment type="caution">
    <text evidence="3">The sequence shown here is derived from an EMBL/GenBank/DDBJ whole genome shotgun (WGS) entry which is preliminary data.</text>
</comment>
<reference evidence="3 4" key="1">
    <citation type="submission" date="2022-03" db="EMBL/GenBank/DDBJ databases">
        <authorList>
            <person name="Macdonald S."/>
            <person name="Ahmed S."/>
            <person name="Newling K."/>
        </authorList>
    </citation>
    <scope>NUCLEOTIDE SEQUENCE [LARGE SCALE GENOMIC DNA]</scope>
</reference>
<proteinExistence type="inferred from homology"/>
<dbReference type="Gene3D" id="3.30.530.20">
    <property type="match status" value="1"/>
</dbReference>
<dbReference type="SMART" id="SM01037">
    <property type="entry name" value="Bet_v_1"/>
    <property type="match status" value="1"/>
</dbReference>
<organism evidence="3 4">
    <name type="scientific">Eruca vesicaria subsp. sativa</name>
    <name type="common">Garden rocket</name>
    <name type="synonym">Eruca sativa</name>
    <dbReference type="NCBI Taxonomy" id="29727"/>
    <lineage>
        <taxon>Eukaryota</taxon>
        <taxon>Viridiplantae</taxon>
        <taxon>Streptophyta</taxon>
        <taxon>Embryophyta</taxon>
        <taxon>Tracheophyta</taxon>
        <taxon>Spermatophyta</taxon>
        <taxon>Magnoliopsida</taxon>
        <taxon>eudicotyledons</taxon>
        <taxon>Gunneridae</taxon>
        <taxon>Pentapetalae</taxon>
        <taxon>rosids</taxon>
        <taxon>malvids</taxon>
        <taxon>Brassicales</taxon>
        <taxon>Brassicaceae</taxon>
        <taxon>Brassiceae</taxon>
        <taxon>Eruca</taxon>
    </lineage>
</organism>
<dbReference type="PANTHER" id="PTHR31338">
    <property type="entry name" value="POLYKETIDE CYCLASE/DEHYDRASE AND LIPID TRANSPORT SUPERFAMILY PROTEIN"/>
    <property type="match status" value="1"/>
</dbReference>
<name>A0ABC8JF19_ERUVS</name>
<evidence type="ECO:0000259" key="2">
    <source>
        <dbReference type="SMART" id="SM01037"/>
    </source>
</evidence>
<dbReference type="InterPro" id="IPR052006">
    <property type="entry name" value="MLP-like"/>
</dbReference>
<protein>
    <recommendedName>
        <fullName evidence="2">Bet v I/Major latex protein domain-containing protein</fullName>
    </recommendedName>
</protein>
<dbReference type="PANTHER" id="PTHR31338:SF31">
    <property type="entry name" value="BET V I_MAJOR LATEX PROTEIN DOMAIN-CONTAINING PROTEIN"/>
    <property type="match status" value="1"/>
</dbReference>
<evidence type="ECO:0000256" key="1">
    <source>
        <dbReference type="ARBA" id="ARBA00038242"/>
    </source>
</evidence>
<evidence type="ECO:0000313" key="3">
    <source>
        <dbReference type="EMBL" id="CAH8322762.1"/>
    </source>
</evidence>
<sequence length="70" mass="8083">MTTTGLEGHAMEQFKVCDLIFQFTPKIEDTCICKITMIWEKRNDEVPEPSSYMKLIKTMAADMEDHVLKA</sequence>
<dbReference type="InterPro" id="IPR000916">
    <property type="entry name" value="Bet_v_I/MLP"/>
</dbReference>
<keyword evidence="4" id="KW-1185">Reference proteome</keyword>
<dbReference type="InterPro" id="IPR023393">
    <property type="entry name" value="START-like_dom_sf"/>
</dbReference>
<accession>A0ABC8JF19</accession>
<feature type="domain" description="Bet v I/Major latex protein" evidence="2">
    <location>
        <begin position="1"/>
        <end position="70"/>
    </location>
</feature>
<dbReference type="SUPFAM" id="SSF55961">
    <property type="entry name" value="Bet v1-like"/>
    <property type="match status" value="1"/>
</dbReference>